<proteinExistence type="predicted"/>
<dbReference type="Proteomes" id="UP001324115">
    <property type="component" value="Unassembled WGS sequence"/>
</dbReference>
<protein>
    <submittedName>
        <fullName evidence="1">Uncharacterized protein</fullName>
    </submittedName>
</protein>
<evidence type="ECO:0000313" key="1">
    <source>
        <dbReference type="EMBL" id="KAK4587726.1"/>
    </source>
</evidence>
<comment type="caution">
    <text evidence="1">The sequence shown here is derived from an EMBL/GenBank/DDBJ whole genome shotgun (WGS) entry which is preliminary data.</text>
</comment>
<keyword evidence="2" id="KW-1185">Reference proteome</keyword>
<dbReference type="EMBL" id="JAXUIC010000005">
    <property type="protein sequence ID" value="KAK4587726.1"/>
    <property type="molecule type" value="Genomic_DNA"/>
</dbReference>
<name>A0AAN7IVN0_QUERU</name>
<accession>A0AAN7IVN0</accession>
<gene>
    <name evidence="1" type="ORF">RGQ29_018934</name>
</gene>
<evidence type="ECO:0000313" key="2">
    <source>
        <dbReference type="Proteomes" id="UP001324115"/>
    </source>
</evidence>
<organism evidence="1 2">
    <name type="scientific">Quercus rubra</name>
    <name type="common">Northern red oak</name>
    <name type="synonym">Quercus borealis</name>
    <dbReference type="NCBI Taxonomy" id="3512"/>
    <lineage>
        <taxon>Eukaryota</taxon>
        <taxon>Viridiplantae</taxon>
        <taxon>Streptophyta</taxon>
        <taxon>Embryophyta</taxon>
        <taxon>Tracheophyta</taxon>
        <taxon>Spermatophyta</taxon>
        <taxon>Magnoliopsida</taxon>
        <taxon>eudicotyledons</taxon>
        <taxon>Gunneridae</taxon>
        <taxon>Pentapetalae</taxon>
        <taxon>rosids</taxon>
        <taxon>fabids</taxon>
        <taxon>Fagales</taxon>
        <taxon>Fagaceae</taxon>
        <taxon>Quercus</taxon>
    </lineage>
</organism>
<sequence>MSVSRESAMAPLDYKVRIESYKTFAKHPSVPIPMGILQISLRRRLRVLQTSTDGDDSKDDEKLYLREEIVYPELVKVLDFPRYVLASPKYMKLDIVDMLESLELDSDLCDSLSPMMESFVIAASTSFGAENFVVIAHVEVVNTEVIGEETYPHLYESEWYMDESEWYMDSESESESYIDWESKLKTDFDDHQLGNNV</sequence>
<reference evidence="1 2" key="1">
    <citation type="journal article" date="2023" name="G3 (Bethesda)">
        <title>A haplotype-resolved chromosome-scale genome for Quercus rubra L. provides insights into the genetics of adaptive traits for red oak species.</title>
        <authorList>
            <person name="Kapoor B."/>
            <person name="Jenkins J."/>
            <person name="Schmutz J."/>
            <person name="Zhebentyayeva T."/>
            <person name="Kuelheim C."/>
            <person name="Coggeshall M."/>
            <person name="Heim C."/>
            <person name="Lasky J.R."/>
            <person name="Leites L."/>
            <person name="Islam-Faridi N."/>
            <person name="Romero-Severson J."/>
            <person name="DeLeo V.L."/>
            <person name="Lucas S.M."/>
            <person name="Lazic D."/>
            <person name="Gailing O."/>
            <person name="Carlson J."/>
            <person name="Staton M."/>
        </authorList>
    </citation>
    <scope>NUCLEOTIDE SEQUENCE [LARGE SCALE GENOMIC DNA]</scope>
    <source>
        <strain evidence="1">Pseudo-F2</strain>
    </source>
</reference>
<dbReference type="AlphaFoldDB" id="A0AAN7IVN0"/>